<keyword evidence="5 14" id="KW-0808">Transferase</keyword>
<keyword evidence="15" id="KW-1185">Reference proteome</keyword>
<evidence type="ECO:0000256" key="3">
    <source>
        <dbReference type="ARBA" id="ARBA00007063"/>
    </source>
</evidence>
<dbReference type="STRING" id="1081109.A0A166NE67"/>
<dbReference type="GO" id="GO:0005789">
    <property type="term" value="C:endoplasmic reticulum membrane"/>
    <property type="evidence" value="ECO:0007669"/>
    <property type="project" value="UniProtKB-SubCell"/>
</dbReference>
<evidence type="ECO:0000313" key="14">
    <source>
        <dbReference type="EMBL" id="KZZ89450.1"/>
    </source>
</evidence>
<comment type="caution">
    <text evidence="14">The sequence shown here is derived from an EMBL/GenBank/DDBJ whole genome shotgun (WGS) entry which is preliminary data.</text>
</comment>
<comment type="subcellular location">
    <subcellularLocation>
        <location evidence="1 12">Endoplasmic reticulum membrane</location>
        <topology evidence="1 12">Multi-pass membrane protein</topology>
    </subcellularLocation>
</comment>
<reference evidence="14 15" key="1">
    <citation type="journal article" date="2016" name="Genome Biol. Evol.">
        <title>Divergent and convergent evolution of fungal pathogenicity.</title>
        <authorList>
            <person name="Shang Y."/>
            <person name="Xiao G."/>
            <person name="Zheng P."/>
            <person name="Cen K."/>
            <person name="Zhan S."/>
            <person name="Wang C."/>
        </authorList>
    </citation>
    <scope>NUCLEOTIDE SEQUENCE [LARGE SCALE GENOMIC DNA]</scope>
    <source>
        <strain evidence="14 15">RCEF 2490</strain>
    </source>
</reference>
<evidence type="ECO:0000256" key="13">
    <source>
        <dbReference type="SAM" id="SignalP"/>
    </source>
</evidence>
<comment type="function">
    <text evidence="10">Mannosyltransferase that operates in the biosynthetic pathway of dolichol-linked oligosaccharides, the glycan precursors employed in protein asparagine (N)-glycosylation. The assembly of dolichol-linked oligosaccharides begins on the cytosolic side of the endoplasmic reticulum membrane and finishes in its lumen. The sequential addition of sugars to dolichol pyrophosphate produces dolichol-linked oligosaccharides containing fourteen sugars, including two GlcNAcs, nine mannoses and three glucoses. Once assembled, the oligosaccharide is transferred from the lipid to nascent proteins by oligosaccharyltransferases. In the lumen of the endoplasmic reticulum, adds the eighth mannose residue in an alpha-1,6 linkage onto Man(7)GlcNAc(2)-PP-dolichol to produce Man(8)GlcNAc(2)-PP-dolichol.</text>
</comment>
<dbReference type="EMBL" id="AZGY01000025">
    <property type="protein sequence ID" value="KZZ89450.1"/>
    <property type="molecule type" value="Genomic_DNA"/>
</dbReference>
<comment type="pathway">
    <text evidence="2">Protein modification; protein glycosylation.</text>
</comment>
<dbReference type="UniPathway" id="UPA00378"/>
<sequence>MTFLDLLLNALLFLLPLAHILVAPYTKVEESFNLQATHDILVYGTPTSSVRARFLHTYDHFTFPGVVPRTFVGPVLLAGVSQPLVALAGFRHAQLVVRAVLALANAVALLVFRNAAASAFGPAAARWWVLLSVSQFHLVYYLGRTLPNMFAFGLGTYGERGVPALNLLCFR</sequence>
<evidence type="ECO:0000256" key="12">
    <source>
        <dbReference type="RuleBase" id="RU363075"/>
    </source>
</evidence>
<evidence type="ECO:0000256" key="9">
    <source>
        <dbReference type="ARBA" id="ARBA00023136"/>
    </source>
</evidence>
<dbReference type="PANTHER" id="PTHR22760:SF1">
    <property type="entry name" value="DOL-P-MAN:MAN(7)GLCNAC(2)-PP-DOL ALPHA-1,6-MANNOSYLTRANSFERASE"/>
    <property type="match status" value="1"/>
</dbReference>
<evidence type="ECO:0000313" key="15">
    <source>
        <dbReference type="Proteomes" id="UP000078544"/>
    </source>
</evidence>
<evidence type="ECO:0000256" key="5">
    <source>
        <dbReference type="ARBA" id="ARBA00022679"/>
    </source>
</evidence>
<dbReference type="OrthoDB" id="19039at2759"/>
<dbReference type="GO" id="GO:0052917">
    <property type="term" value="F:dol-P-Man:Man(7)GlcNAc(2)-PP-Dol alpha-1,6-mannosyltransferase activity"/>
    <property type="evidence" value="ECO:0007669"/>
    <property type="project" value="UniProtKB-EC"/>
</dbReference>
<dbReference type="EC" id="2.4.1.-" evidence="12"/>
<evidence type="ECO:0000256" key="7">
    <source>
        <dbReference type="ARBA" id="ARBA00022824"/>
    </source>
</evidence>
<evidence type="ECO:0000256" key="8">
    <source>
        <dbReference type="ARBA" id="ARBA00022989"/>
    </source>
</evidence>
<keyword evidence="6 12" id="KW-0812">Transmembrane</keyword>
<protein>
    <recommendedName>
        <fullName evidence="12">Mannosyltransferase</fullName>
        <ecNumber evidence="12">2.4.1.-</ecNumber>
    </recommendedName>
</protein>
<dbReference type="Pfam" id="PF03901">
    <property type="entry name" value="Glyco_transf_22"/>
    <property type="match status" value="1"/>
</dbReference>
<comment type="caution">
    <text evidence="12">Lacks conserved residue(s) required for the propagation of feature annotation.</text>
</comment>
<proteinExistence type="inferred from homology"/>
<feature type="chain" id="PRO_5007877758" description="Mannosyltransferase" evidence="13">
    <location>
        <begin position="21"/>
        <end position="171"/>
    </location>
</feature>
<organism evidence="14 15">
    <name type="scientific">Moelleriella libera RCEF 2490</name>
    <dbReference type="NCBI Taxonomy" id="1081109"/>
    <lineage>
        <taxon>Eukaryota</taxon>
        <taxon>Fungi</taxon>
        <taxon>Dikarya</taxon>
        <taxon>Ascomycota</taxon>
        <taxon>Pezizomycotina</taxon>
        <taxon>Sordariomycetes</taxon>
        <taxon>Hypocreomycetidae</taxon>
        <taxon>Hypocreales</taxon>
        <taxon>Clavicipitaceae</taxon>
        <taxon>Moelleriella</taxon>
    </lineage>
</organism>
<dbReference type="GO" id="GO:0006487">
    <property type="term" value="P:protein N-linked glycosylation"/>
    <property type="evidence" value="ECO:0007669"/>
    <property type="project" value="TreeGrafter"/>
</dbReference>
<gene>
    <name evidence="14" type="ORF">AAL_07749</name>
</gene>
<evidence type="ECO:0000256" key="6">
    <source>
        <dbReference type="ARBA" id="ARBA00022692"/>
    </source>
</evidence>
<keyword evidence="4 12" id="KW-0328">Glycosyltransferase</keyword>
<accession>A0A166NE67</accession>
<feature type="signal peptide" evidence="13">
    <location>
        <begin position="1"/>
        <end position="20"/>
    </location>
</feature>
<keyword evidence="9 12" id="KW-0472">Membrane</keyword>
<comment type="catalytic activity">
    <reaction evidence="11">
        <text>an alpha-D-Man-(1-&gt;2)-alpha-D-Man-(1-&gt;2)-alpha-D-Man-(1-&gt;3)-[alpha-D-Man-(1-&gt;2)-alpha-D-Man-(1-&gt;3)-alpha-D-Man-(1-&gt;6)]-beta-D-Man-(1-&gt;4)-beta-D-GlcNAc-(1-&gt;4)-alpha-D-GlcNAc-diphospho-di-trans,poly-cis-dolichol + a di-trans,poly-cis-dolichyl beta-D-mannosyl phosphate = an alpha-D-Man-(1-&gt;2)-alpha-D-Man-(1-&gt;2)-alpha-D-Man-(1-&gt;3)-[alpha-D-Man-(1-&gt;2)-alpha-D-Man-(1-&gt;3)-[alpha-D-Man-(1-&gt;6)]-alpha-D-Man-(1-&gt;6)]-beta-D-Man-(1-&gt;4)-beta-D-GlcNAc-(1-&gt;4)-alpha-D-GlcNAc-diphospho-di-trans,poly-cis-dolichol + a di-trans,poly-cis-dolichyl phosphate + H(+)</text>
        <dbReference type="Rhea" id="RHEA:29535"/>
        <dbReference type="Rhea" id="RHEA-COMP:19498"/>
        <dbReference type="Rhea" id="RHEA-COMP:19501"/>
        <dbReference type="Rhea" id="RHEA-COMP:19518"/>
        <dbReference type="Rhea" id="RHEA-COMP:19519"/>
        <dbReference type="ChEBI" id="CHEBI:15378"/>
        <dbReference type="ChEBI" id="CHEBI:57683"/>
        <dbReference type="ChEBI" id="CHEBI:58211"/>
        <dbReference type="ChEBI" id="CHEBI:132517"/>
        <dbReference type="ChEBI" id="CHEBI:132519"/>
        <dbReference type="EC" id="2.4.1.260"/>
    </reaction>
    <physiologicalReaction direction="left-to-right" evidence="11">
        <dbReference type="Rhea" id="RHEA:29536"/>
    </physiologicalReaction>
</comment>
<evidence type="ECO:0000256" key="4">
    <source>
        <dbReference type="ARBA" id="ARBA00022676"/>
    </source>
</evidence>
<keyword evidence="13" id="KW-0732">Signal</keyword>
<dbReference type="AlphaFoldDB" id="A0A166NE67"/>
<evidence type="ECO:0000256" key="1">
    <source>
        <dbReference type="ARBA" id="ARBA00004477"/>
    </source>
</evidence>
<feature type="transmembrane region" description="Helical" evidence="12">
    <location>
        <begin position="124"/>
        <end position="143"/>
    </location>
</feature>
<dbReference type="PANTHER" id="PTHR22760">
    <property type="entry name" value="GLYCOSYLTRANSFERASE"/>
    <property type="match status" value="1"/>
</dbReference>
<evidence type="ECO:0000256" key="2">
    <source>
        <dbReference type="ARBA" id="ARBA00004922"/>
    </source>
</evidence>
<comment type="similarity">
    <text evidence="3 12">Belongs to the glycosyltransferase 22 family.</text>
</comment>
<dbReference type="InterPro" id="IPR005599">
    <property type="entry name" value="GPI_mannosylTrfase"/>
</dbReference>
<name>A0A166NE67_9HYPO</name>
<keyword evidence="7 12" id="KW-0256">Endoplasmic reticulum</keyword>
<dbReference type="Proteomes" id="UP000078544">
    <property type="component" value="Unassembled WGS sequence"/>
</dbReference>
<feature type="transmembrane region" description="Helical" evidence="12">
    <location>
        <begin position="71"/>
        <end position="90"/>
    </location>
</feature>
<evidence type="ECO:0000256" key="10">
    <source>
        <dbReference type="ARBA" id="ARBA00044721"/>
    </source>
</evidence>
<feature type="transmembrane region" description="Helical" evidence="12">
    <location>
        <begin position="95"/>
        <end position="112"/>
    </location>
</feature>
<keyword evidence="8 12" id="KW-1133">Transmembrane helix</keyword>
<evidence type="ECO:0000256" key="11">
    <source>
        <dbReference type="ARBA" id="ARBA00048899"/>
    </source>
</evidence>